<dbReference type="Proteomes" id="UP000297239">
    <property type="component" value="Unassembled WGS sequence"/>
</dbReference>
<evidence type="ECO:0000313" key="1">
    <source>
        <dbReference type="EMBL" id="TGK65678.1"/>
    </source>
</evidence>
<reference evidence="1" key="1">
    <citation type="journal article" date="2019" name="PLoS Negl. Trop. Dis.">
        <title>Revisiting the worldwide diversity of Leptospira species in the environment.</title>
        <authorList>
            <person name="Vincent A.T."/>
            <person name="Schiettekatte O."/>
            <person name="Bourhy P."/>
            <person name="Veyrier F.J."/>
            <person name="Picardeau M."/>
        </authorList>
    </citation>
    <scope>NUCLEOTIDE SEQUENCE [LARGE SCALE GENOMIC DNA]</scope>
    <source>
        <strain evidence="1">201800293</strain>
    </source>
</reference>
<dbReference type="AlphaFoldDB" id="A0A6N4PRX1"/>
<accession>A0A6N4PRX1</accession>
<comment type="caution">
    <text evidence="1">The sequence shown here is derived from an EMBL/GenBank/DDBJ whole genome shotgun (WGS) entry which is preliminary data.</text>
</comment>
<dbReference type="InterPro" id="IPR022080">
    <property type="entry name" value="DUF3630"/>
</dbReference>
<proteinExistence type="predicted"/>
<dbReference type="OrthoDB" id="670775at2"/>
<keyword evidence="2" id="KW-1185">Reference proteome</keyword>
<dbReference type="EMBL" id="RQFF01000042">
    <property type="protein sequence ID" value="TGK65678.1"/>
    <property type="molecule type" value="Genomic_DNA"/>
</dbReference>
<evidence type="ECO:0000313" key="2">
    <source>
        <dbReference type="Proteomes" id="UP000297239"/>
    </source>
</evidence>
<dbReference type="Pfam" id="PF12305">
    <property type="entry name" value="DUF3630"/>
    <property type="match status" value="1"/>
</dbReference>
<name>A0A6N4PRX1_9LEPT</name>
<protein>
    <submittedName>
        <fullName evidence="1">DUF3630 family protein</fullName>
    </submittedName>
</protein>
<gene>
    <name evidence="1" type="ORF">EHQ18_19195</name>
</gene>
<organism evidence="1 2">
    <name type="scientific">Leptospira kanakyensis</name>
    <dbReference type="NCBI Taxonomy" id="2484968"/>
    <lineage>
        <taxon>Bacteria</taxon>
        <taxon>Pseudomonadati</taxon>
        <taxon>Spirochaetota</taxon>
        <taxon>Spirochaetia</taxon>
        <taxon>Leptospirales</taxon>
        <taxon>Leptospiraceae</taxon>
        <taxon>Leptospira</taxon>
    </lineage>
</organism>
<sequence length="89" mass="10591">MLNKYMEVIISSKSDLVTFNLVAKLLLQNFEIEFISKTNGLDQSYYDFIFQKNKYTLHREHFIGISLLYEIENEDIVQLVKKIKNNILE</sequence>